<keyword evidence="2" id="KW-1133">Transmembrane helix</keyword>
<dbReference type="GO" id="GO:0003677">
    <property type="term" value="F:DNA binding"/>
    <property type="evidence" value="ECO:0007669"/>
    <property type="project" value="InterPro"/>
</dbReference>
<dbReference type="PANTHER" id="PTHR33258:SF1">
    <property type="entry name" value="TRANSPOSASE INSL FOR INSERTION SEQUENCE ELEMENT IS186A-RELATED"/>
    <property type="match status" value="1"/>
</dbReference>
<proteinExistence type="predicted"/>
<feature type="compositionally biased region" description="Basic residues" evidence="1">
    <location>
        <begin position="167"/>
        <end position="186"/>
    </location>
</feature>
<feature type="region of interest" description="Disordered" evidence="1">
    <location>
        <begin position="162"/>
        <end position="194"/>
    </location>
</feature>
<dbReference type="Pfam" id="PF01609">
    <property type="entry name" value="DDE_Tnp_1"/>
    <property type="match status" value="1"/>
</dbReference>
<dbReference type="InterPro" id="IPR002559">
    <property type="entry name" value="Transposase_11"/>
</dbReference>
<keyword evidence="5" id="KW-1185">Reference proteome</keyword>
<organism evidence="4 5">
    <name type="scientific">Candidatus Entotheonella gemina</name>
    <dbReference type="NCBI Taxonomy" id="1429439"/>
    <lineage>
        <taxon>Bacteria</taxon>
        <taxon>Pseudomonadati</taxon>
        <taxon>Nitrospinota/Tectimicrobiota group</taxon>
        <taxon>Candidatus Tectimicrobiota</taxon>
        <taxon>Candidatus Entotheonellia</taxon>
        <taxon>Candidatus Entotheonellales</taxon>
        <taxon>Candidatus Entotheonellaceae</taxon>
        <taxon>Candidatus Entotheonella</taxon>
    </lineage>
</organism>
<evidence type="ECO:0000256" key="2">
    <source>
        <dbReference type="SAM" id="Phobius"/>
    </source>
</evidence>
<dbReference type="GO" id="GO:0004803">
    <property type="term" value="F:transposase activity"/>
    <property type="evidence" value="ECO:0007669"/>
    <property type="project" value="InterPro"/>
</dbReference>
<evidence type="ECO:0000259" key="3">
    <source>
        <dbReference type="Pfam" id="PF01609"/>
    </source>
</evidence>
<evidence type="ECO:0000256" key="1">
    <source>
        <dbReference type="SAM" id="MobiDB-lite"/>
    </source>
</evidence>
<accession>W4M9J3</accession>
<dbReference type="GO" id="GO:0006313">
    <property type="term" value="P:DNA transposition"/>
    <property type="evidence" value="ECO:0007669"/>
    <property type="project" value="InterPro"/>
</dbReference>
<evidence type="ECO:0000313" key="4">
    <source>
        <dbReference type="EMBL" id="ETX06277.1"/>
    </source>
</evidence>
<comment type="caution">
    <text evidence="4">The sequence shown here is derived from an EMBL/GenBank/DDBJ whole genome shotgun (WGS) entry which is preliminary data.</text>
</comment>
<dbReference type="EMBL" id="AZHX01000743">
    <property type="protein sequence ID" value="ETX06277.1"/>
    <property type="molecule type" value="Genomic_DNA"/>
</dbReference>
<dbReference type="InterPro" id="IPR012337">
    <property type="entry name" value="RNaseH-like_sf"/>
</dbReference>
<gene>
    <name evidence="4" type="ORF">ETSY2_18135</name>
</gene>
<reference evidence="4 5" key="1">
    <citation type="journal article" date="2014" name="Nature">
        <title>An environmental bacterial taxon with a large and distinct metabolic repertoire.</title>
        <authorList>
            <person name="Wilson M.C."/>
            <person name="Mori T."/>
            <person name="Ruckert C."/>
            <person name="Uria A.R."/>
            <person name="Helf M.J."/>
            <person name="Takada K."/>
            <person name="Gernert C."/>
            <person name="Steffens U.A."/>
            <person name="Heycke N."/>
            <person name="Schmitt S."/>
            <person name="Rinke C."/>
            <person name="Helfrich E.J."/>
            <person name="Brachmann A.O."/>
            <person name="Gurgui C."/>
            <person name="Wakimoto T."/>
            <person name="Kracht M."/>
            <person name="Crusemann M."/>
            <person name="Hentschel U."/>
            <person name="Abe I."/>
            <person name="Matsunaga S."/>
            <person name="Kalinowski J."/>
            <person name="Takeyama H."/>
            <person name="Piel J."/>
        </authorList>
    </citation>
    <scope>NUCLEOTIDE SEQUENCE [LARGE SCALE GENOMIC DNA]</scope>
    <source>
        <strain evidence="5">TSY2</strain>
    </source>
</reference>
<dbReference type="PANTHER" id="PTHR33258">
    <property type="entry name" value="TRANSPOSASE INSL FOR INSERTION SEQUENCE ELEMENT IS186A-RELATED"/>
    <property type="match status" value="1"/>
</dbReference>
<sequence length="194" mass="21853">MDHATYAEFPDTLAVRELRVRVSRRGFRTQVFVVVTTLLDAVLYSAQDLANLYRERWHCELDLRSIKVALGMEVLRGKTPERIRKELWIYVLAYNLIRAVMGRAALQAGLCPRQLSFTGALQAVNGFTPALVLAKGSVLAALLAALLASVASYRVGKRPNRIEPRAVKRRPKPHRLLKTPRPKARKRLEMGRAA</sequence>
<dbReference type="HOGENOM" id="CLU_028400_4_0_7"/>
<evidence type="ECO:0000313" key="5">
    <source>
        <dbReference type="Proteomes" id="UP000019140"/>
    </source>
</evidence>
<feature type="domain" description="Transposase IS4-like" evidence="3">
    <location>
        <begin position="20"/>
        <end position="96"/>
    </location>
</feature>
<feature type="transmembrane region" description="Helical" evidence="2">
    <location>
        <begin position="87"/>
        <end position="106"/>
    </location>
</feature>
<protein>
    <recommendedName>
        <fullName evidence="3">Transposase IS4-like domain-containing protein</fullName>
    </recommendedName>
</protein>
<keyword evidence="2" id="KW-0472">Membrane</keyword>
<feature type="transmembrane region" description="Helical" evidence="2">
    <location>
        <begin position="126"/>
        <end position="151"/>
    </location>
</feature>
<dbReference type="AlphaFoldDB" id="W4M9J3"/>
<dbReference type="SUPFAM" id="SSF53098">
    <property type="entry name" value="Ribonuclease H-like"/>
    <property type="match status" value="1"/>
</dbReference>
<dbReference type="Proteomes" id="UP000019140">
    <property type="component" value="Unassembled WGS sequence"/>
</dbReference>
<name>W4M9J3_9BACT</name>
<keyword evidence="2" id="KW-0812">Transmembrane</keyword>